<dbReference type="CDD" id="cd18547">
    <property type="entry name" value="ABC_6TM_Tm288_like"/>
    <property type="match status" value="1"/>
</dbReference>
<feature type="transmembrane region" description="Helical" evidence="9">
    <location>
        <begin position="49"/>
        <end position="74"/>
    </location>
</feature>
<keyword evidence="5" id="KW-0547">Nucleotide-binding</keyword>
<evidence type="ECO:0000256" key="3">
    <source>
        <dbReference type="ARBA" id="ARBA00022475"/>
    </source>
</evidence>
<dbReference type="Gene3D" id="3.40.50.300">
    <property type="entry name" value="P-loop containing nucleotide triphosphate hydrolases"/>
    <property type="match status" value="1"/>
</dbReference>
<feature type="domain" description="ABC transmembrane type-1" evidence="11">
    <location>
        <begin position="50"/>
        <end position="332"/>
    </location>
</feature>
<dbReference type="Proteomes" id="UP000683139">
    <property type="component" value="Unassembled WGS sequence"/>
</dbReference>
<dbReference type="InterPro" id="IPR039421">
    <property type="entry name" value="Type_1_exporter"/>
</dbReference>
<evidence type="ECO:0000256" key="4">
    <source>
        <dbReference type="ARBA" id="ARBA00022692"/>
    </source>
</evidence>
<evidence type="ECO:0000256" key="5">
    <source>
        <dbReference type="ARBA" id="ARBA00022741"/>
    </source>
</evidence>
<dbReference type="SUPFAM" id="SSF90123">
    <property type="entry name" value="ABC transporter transmembrane region"/>
    <property type="match status" value="1"/>
</dbReference>
<dbReference type="InterPro" id="IPR011527">
    <property type="entry name" value="ABC1_TM_dom"/>
</dbReference>
<keyword evidence="4 9" id="KW-0812">Transmembrane</keyword>
<dbReference type="PROSITE" id="PS50929">
    <property type="entry name" value="ABC_TM1F"/>
    <property type="match status" value="1"/>
</dbReference>
<dbReference type="InterPro" id="IPR003593">
    <property type="entry name" value="AAA+_ATPase"/>
</dbReference>
<dbReference type="SUPFAM" id="SSF52540">
    <property type="entry name" value="P-loop containing nucleoside triphosphate hydrolases"/>
    <property type="match status" value="1"/>
</dbReference>
<evidence type="ECO:0000256" key="7">
    <source>
        <dbReference type="ARBA" id="ARBA00022989"/>
    </source>
</evidence>
<dbReference type="FunFam" id="1.20.1560.10:FF:000011">
    <property type="entry name" value="Multidrug ABC transporter ATP-binding protein"/>
    <property type="match status" value="1"/>
</dbReference>
<dbReference type="GO" id="GO:0016887">
    <property type="term" value="F:ATP hydrolysis activity"/>
    <property type="evidence" value="ECO:0007669"/>
    <property type="project" value="InterPro"/>
</dbReference>
<dbReference type="PANTHER" id="PTHR43394:SF1">
    <property type="entry name" value="ATP-BINDING CASSETTE SUB-FAMILY B MEMBER 10, MITOCHONDRIAL"/>
    <property type="match status" value="1"/>
</dbReference>
<dbReference type="PROSITE" id="PS00211">
    <property type="entry name" value="ABC_TRANSPORTER_1"/>
    <property type="match status" value="1"/>
</dbReference>
<evidence type="ECO:0000259" key="11">
    <source>
        <dbReference type="PROSITE" id="PS50929"/>
    </source>
</evidence>
<evidence type="ECO:0000256" key="9">
    <source>
        <dbReference type="SAM" id="Phobius"/>
    </source>
</evidence>
<dbReference type="FunFam" id="3.40.50.300:FF:000287">
    <property type="entry name" value="Multidrug ABC transporter ATP-binding protein"/>
    <property type="match status" value="1"/>
</dbReference>
<name>A0A920CSW9_9BACL</name>
<comment type="caution">
    <text evidence="12">The sequence shown here is derived from an EMBL/GenBank/DDBJ whole genome shotgun (WGS) entry which is preliminary data.</text>
</comment>
<keyword evidence="13" id="KW-1185">Reference proteome</keyword>
<evidence type="ECO:0000313" key="12">
    <source>
        <dbReference type="EMBL" id="GIP15232.1"/>
    </source>
</evidence>
<reference evidence="12" key="1">
    <citation type="submission" date="2021-03" db="EMBL/GenBank/DDBJ databases">
        <title>Antimicrobial resistance genes in bacteria isolated from Japanese honey, and their potential for conferring macrolide and lincosamide resistance in the American foulbrood pathogen Paenibacillus larvae.</title>
        <authorList>
            <person name="Okamoto M."/>
            <person name="Kumagai M."/>
            <person name="Kanamori H."/>
            <person name="Takamatsu D."/>
        </authorList>
    </citation>
    <scope>NUCLEOTIDE SEQUENCE</scope>
    <source>
        <strain evidence="12">J40TS1</strain>
    </source>
</reference>
<gene>
    <name evidence="12" type="ORF">J40TS1_08740</name>
</gene>
<dbReference type="InterPro" id="IPR003439">
    <property type="entry name" value="ABC_transporter-like_ATP-bd"/>
</dbReference>
<dbReference type="InterPro" id="IPR036640">
    <property type="entry name" value="ABC1_TM_sf"/>
</dbReference>
<dbReference type="InterPro" id="IPR017871">
    <property type="entry name" value="ABC_transporter-like_CS"/>
</dbReference>
<dbReference type="CDD" id="cd03254">
    <property type="entry name" value="ABCC_Glucan_exporter_like"/>
    <property type="match status" value="1"/>
</dbReference>
<evidence type="ECO:0000256" key="6">
    <source>
        <dbReference type="ARBA" id="ARBA00022840"/>
    </source>
</evidence>
<dbReference type="Pfam" id="PF00664">
    <property type="entry name" value="ABC_membrane"/>
    <property type="match status" value="1"/>
</dbReference>
<evidence type="ECO:0000313" key="13">
    <source>
        <dbReference type="Proteomes" id="UP000683139"/>
    </source>
</evidence>
<dbReference type="GO" id="GO:0005886">
    <property type="term" value="C:plasma membrane"/>
    <property type="evidence" value="ECO:0007669"/>
    <property type="project" value="UniProtKB-SubCell"/>
</dbReference>
<dbReference type="RefSeq" id="WP_213513462.1">
    <property type="nucleotide sequence ID" value="NZ_BOSE01000001.1"/>
</dbReference>
<dbReference type="SMART" id="SM00382">
    <property type="entry name" value="AAA"/>
    <property type="match status" value="1"/>
</dbReference>
<feature type="transmembrane region" description="Helical" evidence="9">
    <location>
        <begin position="86"/>
        <end position="105"/>
    </location>
</feature>
<evidence type="ECO:0000256" key="8">
    <source>
        <dbReference type="ARBA" id="ARBA00023136"/>
    </source>
</evidence>
<keyword evidence="3" id="KW-1003">Cell membrane</keyword>
<dbReference type="AlphaFoldDB" id="A0A920CSW9"/>
<sequence length="607" mass="67985">MSNKTSAPPDFSMRGNTAQANRMEKAKPVNSWSTIKRLWHYLSYYKRGIVAVISFTIIATLLNLVTPYLLGLSIDMFIMKGDWHGLMKLAALLLLLYGGASWFTWLQQKVMVKVAQLAVQRMRTTLFAAMQRLPVSFFDRRTHGELMSRTTNDIENVSASLNQSTTGIISSIISLVGSVAFMLYMNVWLTLLCMVTIPLVMLFTKYVASFTRKHFSEQQKQLGELNGFIEETIAGQKAIQLAQREQYAARQFADKNKRLTSASIKAQIYAGLVGPVMNVLNHTSFTIIAAVGGWMAFQEWTSVGVIVAFINYSKQFQRPINELANQFNMIQSGIAGAERVFEVIDTEDEYGTEAEANTQRITGDVTFEHVSFGYNEHTTILKDINLHAKAGQTIALVGPTGAGKTTIINMLTRFYDIQSGCILIDGMPLQQFNKDQLRSQLGIVLQDAHLFSSTIYENIRYGRLNATKQEIIEAAQAANAHRFIVELPQQYETVLAAEGSNLSQGQRQLITIARALLADPAILILDEATSNIDTRTEMHIQQAMAKLLQGRTSFVIAHRLSTIREADQILFIDQGQIIERGTHEQLLAAKGRYYELYSSQFKRASAQ</sequence>
<dbReference type="Gene3D" id="1.20.1560.10">
    <property type="entry name" value="ABC transporter type 1, transmembrane domain"/>
    <property type="match status" value="1"/>
</dbReference>
<evidence type="ECO:0000256" key="1">
    <source>
        <dbReference type="ARBA" id="ARBA00004651"/>
    </source>
</evidence>
<comment type="subcellular location">
    <subcellularLocation>
        <location evidence="1">Cell membrane</location>
        <topology evidence="1">Multi-pass membrane protein</topology>
    </subcellularLocation>
</comment>
<dbReference type="PANTHER" id="PTHR43394">
    <property type="entry name" value="ATP-DEPENDENT PERMEASE MDL1, MITOCHONDRIAL"/>
    <property type="match status" value="1"/>
</dbReference>
<proteinExistence type="predicted"/>
<dbReference type="Pfam" id="PF00005">
    <property type="entry name" value="ABC_tran"/>
    <property type="match status" value="1"/>
</dbReference>
<keyword evidence="8 9" id="KW-0472">Membrane</keyword>
<dbReference type="InterPro" id="IPR027417">
    <property type="entry name" value="P-loop_NTPase"/>
</dbReference>
<evidence type="ECO:0000259" key="10">
    <source>
        <dbReference type="PROSITE" id="PS50893"/>
    </source>
</evidence>
<protein>
    <submittedName>
        <fullName evidence="12">Multidrug ABC transporter ATP-binding protein</fullName>
    </submittedName>
</protein>
<feature type="domain" description="ABC transporter" evidence="10">
    <location>
        <begin position="365"/>
        <end position="599"/>
    </location>
</feature>
<organism evidence="12 13">
    <name type="scientific">Paenibacillus montaniterrae</name>
    <dbReference type="NCBI Taxonomy" id="429341"/>
    <lineage>
        <taxon>Bacteria</taxon>
        <taxon>Bacillati</taxon>
        <taxon>Bacillota</taxon>
        <taxon>Bacilli</taxon>
        <taxon>Bacillales</taxon>
        <taxon>Paenibacillaceae</taxon>
        <taxon>Paenibacillus</taxon>
    </lineage>
</organism>
<keyword evidence="2" id="KW-0813">Transport</keyword>
<evidence type="ECO:0000256" key="2">
    <source>
        <dbReference type="ARBA" id="ARBA00022448"/>
    </source>
</evidence>
<keyword evidence="7 9" id="KW-1133">Transmembrane helix</keyword>
<keyword evidence="6 12" id="KW-0067">ATP-binding</keyword>
<feature type="transmembrane region" description="Helical" evidence="9">
    <location>
        <begin position="181"/>
        <end position="203"/>
    </location>
</feature>
<dbReference type="EMBL" id="BOSE01000001">
    <property type="protein sequence ID" value="GIP15232.1"/>
    <property type="molecule type" value="Genomic_DNA"/>
</dbReference>
<dbReference type="GO" id="GO:0015421">
    <property type="term" value="F:ABC-type oligopeptide transporter activity"/>
    <property type="evidence" value="ECO:0007669"/>
    <property type="project" value="TreeGrafter"/>
</dbReference>
<accession>A0A920CSW9</accession>
<dbReference type="GO" id="GO:0005524">
    <property type="term" value="F:ATP binding"/>
    <property type="evidence" value="ECO:0007669"/>
    <property type="project" value="UniProtKB-KW"/>
</dbReference>
<dbReference type="PROSITE" id="PS50893">
    <property type="entry name" value="ABC_TRANSPORTER_2"/>
    <property type="match status" value="1"/>
</dbReference>